<dbReference type="Pfam" id="PF21522">
    <property type="entry name" value="MreB-like_C"/>
    <property type="match status" value="1"/>
</dbReference>
<name>X1C8A8_9ZZZZ</name>
<organism evidence="2">
    <name type="scientific">marine sediment metagenome</name>
    <dbReference type="NCBI Taxonomy" id="412755"/>
    <lineage>
        <taxon>unclassified sequences</taxon>
        <taxon>metagenomes</taxon>
        <taxon>ecological metagenomes</taxon>
    </lineage>
</organism>
<dbReference type="AlphaFoldDB" id="X1C8A8"/>
<evidence type="ECO:0000259" key="1">
    <source>
        <dbReference type="Pfam" id="PF21522"/>
    </source>
</evidence>
<dbReference type="SUPFAM" id="SSF53067">
    <property type="entry name" value="Actin-like ATPase domain"/>
    <property type="match status" value="1"/>
</dbReference>
<dbReference type="InterPro" id="IPR043129">
    <property type="entry name" value="ATPase_NBD"/>
</dbReference>
<comment type="caution">
    <text evidence="2">The sequence shown here is derived from an EMBL/GenBank/DDBJ whole genome shotgun (WGS) entry which is preliminary data.</text>
</comment>
<dbReference type="Gene3D" id="3.30.420.40">
    <property type="match status" value="1"/>
</dbReference>
<proteinExistence type="predicted"/>
<dbReference type="EMBL" id="BART01021829">
    <property type="protein sequence ID" value="GAH04311.1"/>
    <property type="molecule type" value="Genomic_DNA"/>
</dbReference>
<feature type="domain" description="Actin homologue MreB-like C-terminal" evidence="1">
    <location>
        <begin position="3"/>
        <end position="91"/>
    </location>
</feature>
<dbReference type="InterPro" id="IPR049067">
    <property type="entry name" value="MreB-like_C"/>
</dbReference>
<sequence length="134" mass="15201">TRMARTLQEKTGKIIRPFDLMKTIEKNLKAVMVGGQQYDVSEVKEYYTQSISEIIIDETSRLLGTLPPDAWIERVILTGGGAYVFGDTLKEMMWKENIVKSPEEVVVPDNPVMCNAMGFELIAQSRMKQEAKNK</sequence>
<evidence type="ECO:0000313" key="2">
    <source>
        <dbReference type="EMBL" id="GAH04311.1"/>
    </source>
</evidence>
<gene>
    <name evidence="2" type="ORF">S01H4_40149</name>
</gene>
<accession>X1C8A8</accession>
<feature type="non-terminal residue" evidence="2">
    <location>
        <position position="1"/>
    </location>
</feature>
<reference evidence="2" key="1">
    <citation type="journal article" date="2014" name="Front. Microbiol.">
        <title>High frequency of phylogenetically diverse reductive dehalogenase-homologous genes in deep subseafloor sedimentary metagenomes.</title>
        <authorList>
            <person name="Kawai M."/>
            <person name="Futagami T."/>
            <person name="Toyoda A."/>
            <person name="Takaki Y."/>
            <person name="Nishi S."/>
            <person name="Hori S."/>
            <person name="Arai W."/>
            <person name="Tsubouchi T."/>
            <person name="Morono Y."/>
            <person name="Uchiyama I."/>
            <person name="Ito T."/>
            <person name="Fujiyama A."/>
            <person name="Inagaki F."/>
            <person name="Takami H."/>
        </authorList>
    </citation>
    <scope>NUCLEOTIDE SEQUENCE</scope>
    <source>
        <strain evidence="2">Expedition CK06-06</strain>
    </source>
</reference>
<protein>
    <recommendedName>
        <fullName evidence="1">Actin homologue MreB-like C-terminal domain-containing protein</fullName>
    </recommendedName>
</protein>